<reference evidence="1 2" key="1">
    <citation type="journal article" date="2010" name="BMC Genomics">
        <title>The complete genome of Zunongwangia profunda SM-A87 reveals its adaptation to the deep-sea environment and ecological role in sedimentary organic nitrogen degradation.</title>
        <authorList>
            <person name="Qin Q.L."/>
            <person name="Zhang X.Y."/>
            <person name="Wang X.M."/>
            <person name="Liu G.M."/>
            <person name="Chen X.L."/>
            <person name="Xie B.B."/>
            <person name="Dang H.Y."/>
            <person name="Zhou B.C."/>
            <person name="Yu J."/>
            <person name="Zhang Y.Z."/>
        </authorList>
    </citation>
    <scope>NUCLEOTIDE SEQUENCE [LARGE SCALE GENOMIC DNA]</scope>
    <source>
        <strain evidence="2">DSM 18752 / CCTCC AB 206139 / SM-A87</strain>
    </source>
</reference>
<evidence type="ECO:0000313" key="1">
    <source>
        <dbReference type="EMBL" id="ADF53601.1"/>
    </source>
</evidence>
<gene>
    <name evidence="1" type="ordered locus">ZPR_3285</name>
</gene>
<sequence>MKMNLQKVFQTKVVGDFWVDFKVCKVVQARLYF</sequence>
<dbReference type="STRING" id="655815.ZPR_3285"/>
<name>D5BIW8_ZUNPS</name>
<dbReference type="EMBL" id="CP001650">
    <property type="protein sequence ID" value="ADF53601.1"/>
    <property type="molecule type" value="Genomic_DNA"/>
</dbReference>
<dbReference type="AlphaFoldDB" id="D5BIW8"/>
<proteinExistence type="predicted"/>
<keyword evidence="2" id="KW-1185">Reference proteome</keyword>
<dbReference type="HOGENOM" id="CLU_3384578_0_0_10"/>
<protein>
    <submittedName>
        <fullName evidence="1">Uncharacterized protein</fullName>
    </submittedName>
</protein>
<accession>D5BIW8</accession>
<organism evidence="1 2">
    <name type="scientific">Zunongwangia profunda (strain DSM 18752 / CCTCC AB 206139 / SM-A87)</name>
    <name type="common">Wangia profunda</name>
    <dbReference type="NCBI Taxonomy" id="655815"/>
    <lineage>
        <taxon>Bacteria</taxon>
        <taxon>Pseudomonadati</taxon>
        <taxon>Bacteroidota</taxon>
        <taxon>Flavobacteriia</taxon>
        <taxon>Flavobacteriales</taxon>
        <taxon>Flavobacteriaceae</taxon>
        <taxon>Zunongwangia</taxon>
    </lineage>
</organism>
<dbReference type="KEGG" id="zpr:ZPR_3285"/>
<evidence type="ECO:0000313" key="2">
    <source>
        <dbReference type="Proteomes" id="UP000001654"/>
    </source>
</evidence>
<dbReference type="Proteomes" id="UP000001654">
    <property type="component" value="Chromosome"/>
</dbReference>